<dbReference type="InterPro" id="IPR035919">
    <property type="entry name" value="EAL_sf"/>
</dbReference>
<dbReference type="InterPro" id="IPR000700">
    <property type="entry name" value="PAS-assoc_C"/>
</dbReference>
<dbReference type="SUPFAM" id="SSF52172">
    <property type="entry name" value="CheY-like"/>
    <property type="match status" value="1"/>
</dbReference>
<dbReference type="InterPro" id="IPR000014">
    <property type="entry name" value="PAS"/>
</dbReference>
<dbReference type="InterPro" id="IPR029787">
    <property type="entry name" value="Nucleotide_cyclase"/>
</dbReference>
<dbReference type="Gene3D" id="3.30.450.20">
    <property type="entry name" value="PAS domain"/>
    <property type="match status" value="2"/>
</dbReference>
<dbReference type="Gene3D" id="3.20.20.450">
    <property type="entry name" value="EAL domain"/>
    <property type="match status" value="1"/>
</dbReference>
<dbReference type="PANTHER" id="PTHR44757:SF4">
    <property type="entry name" value="DIGUANYLATE CYCLASE DGCE-RELATED"/>
    <property type="match status" value="1"/>
</dbReference>
<evidence type="ECO:0000259" key="4">
    <source>
        <dbReference type="PROSITE" id="PS50883"/>
    </source>
</evidence>
<proteinExistence type="predicted"/>
<feature type="domain" description="PAS" evidence="2">
    <location>
        <begin position="143"/>
        <end position="213"/>
    </location>
</feature>
<organism evidence="6">
    <name type="scientific">hydrothermal vent metagenome</name>
    <dbReference type="NCBI Taxonomy" id="652676"/>
    <lineage>
        <taxon>unclassified sequences</taxon>
        <taxon>metagenomes</taxon>
        <taxon>ecological metagenomes</taxon>
    </lineage>
</organism>
<dbReference type="PROSITE" id="PS50112">
    <property type="entry name" value="PAS"/>
    <property type="match status" value="2"/>
</dbReference>
<dbReference type="InterPro" id="IPR001610">
    <property type="entry name" value="PAC"/>
</dbReference>
<dbReference type="InterPro" id="IPR052155">
    <property type="entry name" value="Biofilm_reg_signaling"/>
</dbReference>
<dbReference type="CDD" id="cd01948">
    <property type="entry name" value="EAL"/>
    <property type="match status" value="1"/>
</dbReference>
<dbReference type="Pfam" id="PF13426">
    <property type="entry name" value="PAS_9"/>
    <property type="match status" value="1"/>
</dbReference>
<feature type="domain" description="GGDEF" evidence="5">
    <location>
        <begin position="425"/>
        <end position="557"/>
    </location>
</feature>
<dbReference type="InterPro" id="IPR043128">
    <property type="entry name" value="Rev_trsase/Diguanyl_cyclase"/>
</dbReference>
<dbReference type="Gene3D" id="3.40.50.2300">
    <property type="match status" value="1"/>
</dbReference>
<dbReference type="SMART" id="SM00086">
    <property type="entry name" value="PAC"/>
    <property type="match status" value="2"/>
</dbReference>
<dbReference type="CDD" id="cd00156">
    <property type="entry name" value="REC"/>
    <property type="match status" value="1"/>
</dbReference>
<dbReference type="AlphaFoldDB" id="A0A3B0YYJ1"/>
<evidence type="ECO:0000313" key="6">
    <source>
        <dbReference type="EMBL" id="VAW73476.1"/>
    </source>
</evidence>
<name>A0A3B0YYJ1_9ZZZZ</name>
<dbReference type="InterPro" id="IPR001633">
    <property type="entry name" value="EAL_dom"/>
</dbReference>
<dbReference type="Pfam" id="PF00989">
    <property type="entry name" value="PAS"/>
    <property type="match status" value="1"/>
</dbReference>
<dbReference type="InterPro" id="IPR035965">
    <property type="entry name" value="PAS-like_dom_sf"/>
</dbReference>
<dbReference type="PANTHER" id="PTHR44757">
    <property type="entry name" value="DIGUANYLATE CYCLASE DGCP"/>
    <property type="match status" value="1"/>
</dbReference>
<dbReference type="Pfam" id="PF00563">
    <property type="entry name" value="EAL"/>
    <property type="match status" value="1"/>
</dbReference>
<reference evidence="6" key="1">
    <citation type="submission" date="2018-06" db="EMBL/GenBank/DDBJ databases">
        <authorList>
            <person name="Zhirakovskaya E."/>
        </authorList>
    </citation>
    <scope>NUCLEOTIDE SEQUENCE</scope>
</reference>
<gene>
    <name evidence="6" type="ORF">MNBD_GAMMA14-2411</name>
</gene>
<dbReference type="SMART" id="SM00091">
    <property type="entry name" value="PAS"/>
    <property type="match status" value="2"/>
</dbReference>
<dbReference type="CDD" id="cd01949">
    <property type="entry name" value="GGDEF"/>
    <property type="match status" value="1"/>
</dbReference>
<dbReference type="SMART" id="SM00052">
    <property type="entry name" value="EAL"/>
    <property type="match status" value="1"/>
</dbReference>
<evidence type="ECO:0000259" key="3">
    <source>
        <dbReference type="PROSITE" id="PS50113"/>
    </source>
</evidence>
<accession>A0A3B0YYJ1</accession>
<dbReference type="InterPro" id="IPR013767">
    <property type="entry name" value="PAS_fold"/>
</dbReference>
<dbReference type="InterPro" id="IPR001789">
    <property type="entry name" value="Sig_transdc_resp-reg_receiver"/>
</dbReference>
<dbReference type="NCBIfam" id="TIGR00229">
    <property type="entry name" value="sensory_box"/>
    <property type="match status" value="2"/>
</dbReference>
<dbReference type="Pfam" id="PF00990">
    <property type="entry name" value="GGDEF"/>
    <property type="match status" value="1"/>
</dbReference>
<dbReference type="PROSITE" id="PS50110">
    <property type="entry name" value="RESPONSE_REGULATORY"/>
    <property type="match status" value="1"/>
</dbReference>
<dbReference type="GO" id="GO:0000160">
    <property type="term" value="P:phosphorelay signal transduction system"/>
    <property type="evidence" value="ECO:0007669"/>
    <property type="project" value="InterPro"/>
</dbReference>
<dbReference type="SUPFAM" id="SSF55073">
    <property type="entry name" value="Nucleotide cyclase"/>
    <property type="match status" value="1"/>
</dbReference>
<dbReference type="GO" id="GO:0006355">
    <property type="term" value="P:regulation of DNA-templated transcription"/>
    <property type="evidence" value="ECO:0007669"/>
    <property type="project" value="InterPro"/>
</dbReference>
<evidence type="ECO:0000259" key="2">
    <source>
        <dbReference type="PROSITE" id="PS50112"/>
    </source>
</evidence>
<dbReference type="PROSITE" id="PS50113">
    <property type="entry name" value="PAC"/>
    <property type="match status" value="1"/>
</dbReference>
<dbReference type="InterPro" id="IPR011006">
    <property type="entry name" value="CheY-like_superfamily"/>
</dbReference>
<dbReference type="SUPFAM" id="SSF141868">
    <property type="entry name" value="EAL domain-like"/>
    <property type="match status" value="1"/>
</dbReference>
<feature type="domain" description="Response regulatory" evidence="1">
    <location>
        <begin position="4"/>
        <end position="124"/>
    </location>
</feature>
<dbReference type="NCBIfam" id="TIGR00254">
    <property type="entry name" value="GGDEF"/>
    <property type="match status" value="1"/>
</dbReference>
<dbReference type="FunFam" id="3.30.70.270:FF:000001">
    <property type="entry name" value="Diguanylate cyclase domain protein"/>
    <property type="match status" value="1"/>
</dbReference>
<dbReference type="EMBL" id="UOFM01000064">
    <property type="protein sequence ID" value="VAW73476.1"/>
    <property type="molecule type" value="Genomic_DNA"/>
</dbReference>
<evidence type="ECO:0000259" key="1">
    <source>
        <dbReference type="PROSITE" id="PS50110"/>
    </source>
</evidence>
<dbReference type="Gene3D" id="3.30.70.270">
    <property type="match status" value="1"/>
</dbReference>
<dbReference type="PROSITE" id="PS50887">
    <property type="entry name" value="GGDEF"/>
    <property type="match status" value="1"/>
</dbReference>
<dbReference type="SUPFAM" id="SSF55785">
    <property type="entry name" value="PYP-like sensor domain (PAS domain)"/>
    <property type="match status" value="2"/>
</dbReference>
<sequence length="829" mass="93693">MNKYNILVSCSAPTRDAIQHSLENAGFAFSLICTDQRQLFVDALTSSDQRPDIIISELELDDFSAQELKPLLKQYNSESLPVILVTETGAEPLALACLEEGIDQFVINAPASLRRLCVLIPFVIRQAEKTKQQQLLAEEIRVSRERYLDIFDNTSDLIQCLAQDGRFLYTNRAWCDTMGYTADEVSRLVLTDVLHPDSMQCCQERFLRLKSGESLHLIDFMFITKAGETIHLEGDCGAIFKNGEAVSTRGIFKDITETVKSEEARKVSDARYQTLYDNAPDIYSIVNAQGEFESINRTGAKILGYEVDELVGQPATMVIHPEDRERVLAYITERFADPVESNGIEYRKIRKDGSVIWIHQRVSLDPDTSQPRMLVLCRDITEQHELRKQLSYQATHDELTQLINRREFDSRLRRMLAASGNSGDDHHVLCYLDLDQFKVINDTCGHAAGDELLRQIAALLSRQIRSRDTLARLGGDEFAILMEHCPLEQAEVLANRIRERIEDFRFQWKTQRFSIGASIGVVPIQHSGSVEDVLSLADSACYEAKQLGRNRVHVFHPGDQAIIGKVGDGLWASRITEALDTDTFSLFAQEIAPCTGDRNGKRMEILIRLRDADVMINPGAFMPVAERYNLSAKLDQWVLNQTLSWFEQRPETLAELEMCSVNLSALSLCDDTFRDYALERIGHSDFPTGKLCFEVTETAAISNVSKATQFMKALRDKGCLFALDDFGSGLSSLAYLKDLPVDIVKIDGAFVRNIAGSDVDRMMVKSICEIARMMNMKTTAEYVESEEALQILREIGIDYVQGFHIGHPIPIEEFTENRQHKAEILHFKR</sequence>
<dbReference type="SMART" id="SM00267">
    <property type="entry name" value="GGDEF"/>
    <property type="match status" value="1"/>
</dbReference>
<evidence type="ECO:0000259" key="5">
    <source>
        <dbReference type="PROSITE" id="PS50887"/>
    </source>
</evidence>
<feature type="domain" description="PAC" evidence="3">
    <location>
        <begin position="342"/>
        <end position="392"/>
    </location>
</feature>
<dbReference type="PROSITE" id="PS50883">
    <property type="entry name" value="EAL"/>
    <property type="match status" value="1"/>
</dbReference>
<feature type="domain" description="EAL" evidence="4">
    <location>
        <begin position="568"/>
        <end position="822"/>
    </location>
</feature>
<dbReference type="InterPro" id="IPR000160">
    <property type="entry name" value="GGDEF_dom"/>
</dbReference>
<dbReference type="CDD" id="cd00130">
    <property type="entry name" value="PAS"/>
    <property type="match status" value="2"/>
</dbReference>
<protein>
    <submittedName>
        <fullName evidence="6">Diguanylate cyclase/phosphodiesterase (GGDEF &amp; EAL domains) with PAS/PAC sensor(S)</fullName>
    </submittedName>
</protein>
<feature type="domain" description="PAS" evidence="2">
    <location>
        <begin position="268"/>
        <end position="338"/>
    </location>
</feature>